<dbReference type="SUPFAM" id="SSF54593">
    <property type="entry name" value="Glyoxalase/Bleomycin resistance protein/Dihydroxybiphenyl dioxygenase"/>
    <property type="match status" value="1"/>
</dbReference>
<evidence type="ECO:0000313" key="6">
    <source>
        <dbReference type="Proteomes" id="UP000199480"/>
    </source>
</evidence>
<gene>
    <name evidence="2" type="ORF">HF885_04700</name>
    <name evidence="3" type="ORF">SAMN04487824_10210</name>
    <name evidence="4" type="ORF">SAMN04489857_0197</name>
</gene>
<name>A0A1H1KSW7_9ACTN</name>
<proteinExistence type="predicted"/>
<dbReference type="EMBL" id="FMZL01000002">
    <property type="protein sequence ID" value="SDC01411.1"/>
    <property type="molecule type" value="Genomic_DNA"/>
</dbReference>
<dbReference type="STRING" id="604330.SAMN04489857_0197"/>
<evidence type="ECO:0000313" key="2">
    <source>
        <dbReference type="EMBL" id="NMF25744.1"/>
    </source>
</evidence>
<dbReference type="InterPro" id="IPR037523">
    <property type="entry name" value="VOC_core"/>
</dbReference>
<evidence type="ECO:0000313" key="4">
    <source>
        <dbReference type="EMBL" id="SDR65122.1"/>
    </source>
</evidence>
<dbReference type="Proteomes" id="UP000565613">
    <property type="component" value="Unassembled WGS sequence"/>
</dbReference>
<reference evidence="5 6" key="2">
    <citation type="submission" date="2016-10" db="EMBL/GenBank/DDBJ databases">
        <authorList>
            <person name="Varghese N."/>
            <person name="Submissions S."/>
        </authorList>
    </citation>
    <scope>NUCLEOTIDE SEQUENCE [LARGE SCALE GENOMIC DNA]</scope>
    <source>
        <strain evidence="5">DSM 22619</strain>
        <strain evidence="6">DSM 22620</strain>
    </source>
</reference>
<dbReference type="Proteomes" id="UP000199480">
    <property type="component" value="Chromosome I"/>
</dbReference>
<accession>A0A1H1KSW7</accession>
<dbReference type="Proteomes" id="UP000198528">
    <property type="component" value="Unassembled WGS sequence"/>
</dbReference>
<sequence length="123" mass="14416">MQARFVHRCTHVIDKQRTIEFYEKALGFHVVRESGPADGSWTNTFMESDACPFQLELTWNRGRTEPYDNGGRDQHIAFVVDDFDAYHELHRQMGCIDYENVAMGLYFICDPEGQRIEILPEKR</sequence>
<dbReference type="Pfam" id="PF00903">
    <property type="entry name" value="Glyoxalase"/>
    <property type="match status" value="1"/>
</dbReference>
<reference evidence="4" key="1">
    <citation type="submission" date="2016-10" db="EMBL/GenBank/DDBJ databases">
        <authorList>
            <person name="de Groot N.N."/>
        </authorList>
    </citation>
    <scope>NUCLEOTIDE SEQUENCE [LARGE SCALE GENOMIC DNA]</scope>
    <source>
        <strain evidence="3">DSM 22619</strain>
        <strain evidence="4">DSM 22620</strain>
    </source>
</reference>
<reference evidence="2 7" key="3">
    <citation type="submission" date="2020-04" db="EMBL/GenBank/DDBJ databases">
        <authorList>
            <person name="Hitch T.C.A."/>
            <person name="Wylensek D."/>
            <person name="Clavel T."/>
        </authorList>
    </citation>
    <scope>NUCLEOTIDE SEQUENCE [LARGE SCALE GENOMIC DNA]</scope>
    <source>
        <strain evidence="2 7">105184</strain>
    </source>
</reference>
<organism evidence="4 6">
    <name type="scientific">Parafannyhessea umbonata</name>
    <dbReference type="NCBI Taxonomy" id="604330"/>
    <lineage>
        <taxon>Bacteria</taxon>
        <taxon>Bacillati</taxon>
        <taxon>Actinomycetota</taxon>
        <taxon>Coriobacteriia</taxon>
        <taxon>Coriobacteriales</taxon>
        <taxon>Atopobiaceae</taxon>
        <taxon>Parafannyhessea</taxon>
    </lineage>
</organism>
<dbReference type="OrthoDB" id="115162at2"/>
<dbReference type="Gene3D" id="3.10.180.10">
    <property type="entry name" value="2,3-Dihydroxybiphenyl 1,2-Dioxygenase, domain 1"/>
    <property type="match status" value="1"/>
</dbReference>
<dbReference type="EMBL" id="LT629759">
    <property type="protein sequence ID" value="SDR65122.1"/>
    <property type="molecule type" value="Genomic_DNA"/>
</dbReference>
<dbReference type="InterPro" id="IPR029068">
    <property type="entry name" value="Glyas_Bleomycin-R_OHBP_Dase"/>
</dbReference>
<keyword evidence="4" id="KW-0456">Lyase</keyword>
<dbReference type="GO" id="GO:0016829">
    <property type="term" value="F:lyase activity"/>
    <property type="evidence" value="ECO:0007669"/>
    <property type="project" value="UniProtKB-KW"/>
</dbReference>
<dbReference type="EMBL" id="JABAGR010000003">
    <property type="protein sequence ID" value="NMF25744.1"/>
    <property type="molecule type" value="Genomic_DNA"/>
</dbReference>
<keyword evidence="5" id="KW-1185">Reference proteome</keyword>
<evidence type="ECO:0000313" key="3">
    <source>
        <dbReference type="EMBL" id="SDC01411.1"/>
    </source>
</evidence>
<dbReference type="GeneID" id="78499577"/>
<dbReference type="PROSITE" id="PS51819">
    <property type="entry name" value="VOC"/>
    <property type="match status" value="1"/>
</dbReference>
<evidence type="ECO:0000313" key="7">
    <source>
        <dbReference type="Proteomes" id="UP000565613"/>
    </source>
</evidence>
<dbReference type="RefSeq" id="WP_090844710.1">
    <property type="nucleotide sequence ID" value="NZ_FMZL01000002.1"/>
</dbReference>
<evidence type="ECO:0000313" key="5">
    <source>
        <dbReference type="Proteomes" id="UP000198528"/>
    </source>
</evidence>
<protein>
    <submittedName>
        <fullName evidence="4">Lactoylglutathione lyase</fullName>
    </submittedName>
</protein>
<evidence type="ECO:0000259" key="1">
    <source>
        <dbReference type="PROSITE" id="PS51819"/>
    </source>
</evidence>
<feature type="domain" description="VOC" evidence="1">
    <location>
        <begin position="4"/>
        <end position="121"/>
    </location>
</feature>
<dbReference type="InterPro" id="IPR004360">
    <property type="entry name" value="Glyas_Fos-R_dOase_dom"/>
</dbReference>
<dbReference type="AlphaFoldDB" id="A0A1H1KSW7"/>